<gene>
    <name evidence="4" type="ORF">Esi_0149_0077</name>
</gene>
<evidence type="ECO:0000259" key="3">
    <source>
        <dbReference type="Pfam" id="PF04909"/>
    </source>
</evidence>
<dbReference type="PANTHER" id="PTHR21240:SF19">
    <property type="entry name" value="CATALYTIC_ HYDROLASE"/>
    <property type="match status" value="1"/>
</dbReference>
<dbReference type="eggNOG" id="ENOG502QUU3">
    <property type="taxonomic scope" value="Eukaryota"/>
</dbReference>
<dbReference type="Proteomes" id="UP000002630">
    <property type="component" value="Linkage Group LG12"/>
</dbReference>
<dbReference type="Gene3D" id="3.20.20.140">
    <property type="entry name" value="Metal-dependent hydrolases"/>
    <property type="match status" value="1"/>
</dbReference>
<evidence type="ECO:0000313" key="5">
    <source>
        <dbReference type="Proteomes" id="UP000002630"/>
    </source>
</evidence>
<dbReference type="InParanoid" id="D7FKX5"/>
<dbReference type="InterPro" id="IPR006680">
    <property type="entry name" value="Amidohydro-rel"/>
</dbReference>
<dbReference type="GO" id="GO:0016831">
    <property type="term" value="F:carboxy-lyase activity"/>
    <property type="evidence" value="ECO:0007669"/>
    <property type="project" value="UniProtKB-KW"/>
</dbReference>
<evidence type="ECO:0000256" key="2">
    <source>
        <dbReference type="RuleBase" id="RU366045"/>
    </source>
</evidence>
<dbReference type="AlphaFoldDB" id="D7FKX5"/>
<dbReference type="InterPro" id="IPR032466">
    <property type="entry name" value="Metal_Hydrolase"/>
</dbReference>
<dbReference type="Pfam" id="PF04909">
    <property type="entry name" value="Amidohydro_2"/>
    <property type="match status" value="1"/>
</dbReference>
<dbReference type="STRING" id="2880.D7FKX5"/>
<keyword evidence="2" id="KW-0210">Decarboxylase</keyword>
<evidence type="ECO:0000313" key="4">
    <source>
        <dbReference type="EMBL" id="CBJ29520.1"/>
    </source>
</evidence>
<feature type="domain" description="Amidohydrolase-related" evidence="3">
    <location>
        <begin position="3"/>
        <end position="239"/>
    </location>
</feature>
<dbReference type="GO" id="GO:0016787">
    <property type="term" value="F:hydrolase activity"/>
    <property type="evidence" value="ECO:0007669"/>
    <property type="project" value="InterPro"/>
</dbReference>
<protein>
    <recommendedName>
        <fullName evidence="3">Amidohydrolase-related domain-containing protein</fullName>
    </recommendedName>
</protein>
<comment type="similarity">
    <text evidence="2">Belongs to the metallo-dependent hydrolases superfamily.</text>
</comment>
<accession>D7FKX5</accession>
<dbReference type="PANTHER" id="PTHR21240">
    <property type="entry name" value="2-AMINO-3-CARBOXYLMUCONATE-6-SEMIALDEHYDE DECARBOXYLASE"/>
    <property type="match status" value="1"/>
</dbReference>
<organism evidence="4 5">
    <name type="scientific">Ectocarpus siliculosus</name>
    <name type="common">Brown alga</name>
    <name type="synonym">Conferva siliculosa</name>
    <dbReference type="NCBI Taxonomy" id="2880"/>
    <lineage>
        <taxon>Eukaryota</taxon>
        <taxon>Sar</taxon>
        <taxon>Stramenopiles</taxon>
        <taxon>Ochrophyta</taxon>
        <taxon>PX clade</taxon>
        <taxon>Phaeophyceae</taxon>
        <taxon>Ectocarpales</taxon>
        <taxon>Ectocarpaceae</taxon>
        <taxon>Ectocarpus</taxon>
    </lineage>
</organism>
<proteinExistence type="inferred from homology"/>
<dbReference type="EMBL" id="FN649737">
    <property type="protein sequence ID" value="CBJ29520.1"/>
    <property type="molecule type" value="Genomic_DNA"/>
</dbReference>
<keyword evidence="5" id="KW-1185">Reference proteome</keyword>
<dbReference type="InterPro" id="IPR032465">
    <property type="entry name" value="ACMSD"/>
</dbReference>
<dbReference type="EMBL" id="FN648060">
    <property type="protein sequence ID" value="CBJ29520.1"/>
    <property type="molecule type" value="Genomic_DNA"/>
</dbReference>
<keyword evidence="1 2" id="KW-0456">Lyase</keyword>
<name>D7FKX5_ECTSI</name>
<dbReference type="OMA" id="AECGYKE"/>
<dbReference type="OrthoDB" id="2135488at2759"/>
<reference evidence="4 5" key="1">
    <citation type="journal article" date="2010" name="Nature">
        <title>The Ectocarpus genome and the independent evolution of multicellularity in brown algae.</title>
        <authorList>
            <person name="Cock J.M."/>
            <person name="Sterck L."/>
            <person name="Rouze P."/>
            <person name="Scornet D."/>
            <person name="Allen A.E."/>
            <person name="Amoutzias G."/>
            <person name="Anthouard V."/>
            <person name="Artiguenave F."/>
            <person name="Aury J.M."/>
            <person name="Badger J.H."/>
            <person name="Beszteri B."/>
            <person name="Billiau K."/>
            <person name="Bonnet E."/>
            <person name="Bothwell J.H."/>
            <person name="Bowler C."/>
            <person name="Boyen C."/>
            <person name="Brownlee C."/>
            <person name="Carrano C.J."/>
            <person name="Charrier B."/>
            <person name="Cho G.Y."/>
            <person name="Coelho S.M."/>
            <person name="Collen J."/>
            <person name="Corre E."/>
            <person name="Da Silva C."/>
            <person name="Delage L."/>
            <person name="Delaroque N."/>
            <person name="Dittami S.M."/>
            <person name="Doulbeau S."/>
            <person name="Elias M."/>
            <person name="Farnham G."/>
            <person name="Gachon C.M."/>
            <person name="Gschloessl B."/>
            <person name="Heesch S."/>
            <person name="Jabbari K."/>
            <person name="Jubin C."/>
            <person name="Kawai H."/>
            <person name="Kimura K."/>
            <person name="Kloareg B."/>
            <person name="Kupper F.C."/>
            <person name="Lang D."/>
            <person name="Le Bail A."/>
            <person name="Leblanc C."/>
            <person name="Lerouge P."/>
            <person name="Lohr M."/>
            <person name="Lopez P.J."/>
            <person name="Martens C."/>
            <person name="Maumus F."/>
            <person name="Michel G."/>
            <person name="Miranda-Saavedra D."/>
            <person name="Morales J."/>
            <person name="Moreau H."/>
            <person name="Motomura T."/>
            <person name="Nagasato C."/>
            <person name="Napoli C.A."/>
            <person name="Nelson D.R."/>
            <person name="Nyvall-Collen P."/>
            <person name="Peters A.F."/>
            <person name="Pommier C."/>
            <person name="Potin P."/>
            <person name="Poulain J."/>
            <person name="Quesneville H."/>
            <person name="Read B."/>
            <person name="Rensing S.A."/>
            <person name="Ritter A."/>
            <person name="Rousvoal S."/>
            <person name="Samanta M."/>
            <person name="Samson G."/>
            <person name="Schroeder D.C."/>
            <person name="Segurens B."/>
            <person name="Strittmatter M."/>
            <person name="Tonon T."/>
            <person name="Tregear J.W."/>
            <person name="Valentin K."/>
            <person name="von Dassow P."/>
            <person name="Yamagishi T."/>
            <person name="Van de Peer Y."/>
            <person name="Wincker P."/>
        </authorList>
    </citation>
    <scope>NUCLEOTIDE SEQUENCE [LARGE SCALE GENOMIC DNA]</scope>
    <source>
        <strain evidence="5">Ec32 / CCAP1310/4</strain>
    </source>
</reference>
<evidence type="ECO:0000256" key="1">
    <source>
        <dbReference type="ARBA" id="ARBA00023239"/>
    </source>
</evidence>
<sequence>MDDAGIGGALIVQPINYKFDHSYVLDAMSKWPGKFKGMCLANPNLSPHDACAELERLHDQGFCGVRFNPYLWPEGGEGMKDDTGVALFRKAGELGLPVGVMCFKGFGRHVEEIEALLLSSPQTKLVVDHFGFFLQDGEIDETAWKQVLALSKYPSVFIKTSALFRVAKDPYPYESLKPRFAALIEHFGSNRLLWGSDFPFVSDGQCGYGPAKDVVCDAMGLKEEDVHNITGGTAQALFGSWADDA</sequence>
<dbReference type="SUPFAM" id="SSF51556">
    <property type="entry name" value="Metallo-dependent hydrolases"/>
    <property type="match status" value="1"/>
</dbReference>